<sequence>MDRRKAMKVAAGAIAAGGAGFFTLTTAFKPKKQPLVEPSKLEYTPPESKWEYIQLDPEVSAQVAYDKYSEGSCMYATVSSIISQLAEKIGEPFTSFPVHLFKYGHGGVGGYGSICGTLNGAAALIGLLITDKNVQNKMITDLFQWYEKASLPVFSPQKPVFEFSPPTSTSNSVLCHASNTNWCKASGFKVNSNERKERCRRLTGDVAQKVTTALNDIFTQTYVANVHANEDVNSCLACHGGEGKVKNTSVKMSCEPCHTESVAHKAFADIHYKFMKE</sequence>
<evidence type="ECO:0000313" key="1">
    <source>
        <dbReference type="EMBL" id="RIH64376.1"/>
    </source>
</evidence>
<dbReference type="Proteomes" id="UP000266441">
    <property type="component" value="Unassembled WGS sequence"/>
</dbReference>
<reference evidence="1 2" key="1">
    <citation type="journal article" date="2015" name="Int. J. Syst. Evol. Microbiol.">
        <title>Mariniphaga sediminis sp. nov., isolated from coastal sediment.</title>
        <authorList>
            <person name="Wang F.Q."/>
            <person name="Shen Q.Y."/>
            <person name="Chen G.J."/>
            <person name="Du Z.J."/>
        </authorList>
    </citation>
    <scope>NUCLEOTIDE SEQUENCE [LARGE SCALE GENOMIC DNA]</scope>
    <source>
        <strain evidence="1 2">SY21</strain>
    </source>
</reference>
<dbReference type="SUPFAM" id="SSF48695">
    <property type="entry name" value="Multiheme cytochromes"/>
    <property type="match status" value="1"/>
</dbReference>
<dbReference type="AlphaFoldDB" id="A0A399CYT8"/>
<proteinExistence type="predicted"/>
<dbReference type="OrthoDB" id="5430146at2"/>
<gene>
    <name evidence="1" type="ORF">D1164_14900</name>
</gene>
<name>A0A399CYT8_9BACT</name>
<protein>
    <recommendedName>
        <fullName evidence="3">C_GCAxxG_C_C family protein</fullName>
    </recommendedName>
</protein>
<organism evidence="1 2">
    <name type="scientific">Mariniphaga sediminis</name>
    <dbReference type="NCBI Taxonomy" id="1628158"/>
    <lineage>
        <taxon>Bacteria</taxon>
        <taxon>Pseudomonadati</taxon>
        <taxon>Bacteroidota</taxon>
        <taxon>Bacteroidia</taxon>
        <taxon>Marinilabiliales</taxon>
        <taxon>Prolixibacteraceae</taxon>
        <taxon>Mariniphaga</taxon>
    </lineage>
</organism>
<dbReference type="InterPro" id="IPR036280">
    <property type="entry name" value="Multihaem_cyt_sf"/>
</dbReference>
<evidence type="ECO:0000313" key="2">
    <source>
        <dbReference type="Proteomes" id="UP000266441"/>
    </source>
</evidence>
<accession>A0A399CYT8</accession>
<evidence type="ECO:0008006" key="3">
    <source>
        <dbReference type="Google" id="ProtNLM"/>
    </source>
</evidence>
<dbReference type="Pfam" id="PF09719">
    <property type="entry name" value="C_GCAxxG_C_C"/>
    <property type="match status" value="1"/>
</dbReference>
<dbReference type="RefSeq" id="WP_119350801.1">
    <property type="nucleotide sequence ID" value="NZ_QWET01000011.1"/>
</dbReference>
<dbReference type="InterPro" id="IPR010181">
    <property type="entry name" value="CGCAxxGCC_motif"/>
</dbReference>
<keyword evidence="2" id="KW-1185">Reference proteome</keyword>
<dbReference type="EMBL" id="QWET01000011">
    <property type="protein sequence ID" value="RIH64376.1"/>
    <property type="molecule type" value="Genomic_DNA"/>
</dbReference>
<comment type="caution">
    <text evidence="1">The sequence shown here is derived from an EMBL/GenBank/DDBJ whole genome shotgun (WGS) entry which is preliminary data.</text>
</comment>